<evidence type="ECO:0000256" key="1">
    <source>
        <dbReference type="ARBA" id="ARBA00000085"/>
    </source>
</evidence>
<dbReference type="AlphaFoldDB" id="A0A4V2Z3X4"/>
<gene>
    <name evidence="16" type="ORF">E1269_04275</name>
</gene>
<keyword evidence="11" id="KW-0902">Two-component regulatory system</keyword>
<dbReference type="Gene3D" id="3.30.565.10">
    <property type="entry name" value="Histidine kinase-like ATPase, C-terminal domain"/>
    <property type="match status" value="1"/>
</dbReference>
<dbReference type="InterPro" id="IPR029016">
    <property type="entry name" value="GAF-like_dom_sf"/>
</dbReference>
<feature type="transmembrane region" description="Helical" evidence="13">
    <location>
        <begin position="49"/>
        <end position="67"/>
    </location>
</feature>
<feature type="transmembrane region" description="Helical" evidence="13">
    <location>
        <begin position="95"/>
        <end position="117"/>
    </location>
</feature>
<evidence type="ECO:0000256" key="3">
    <source>
        <dbReference type="ARBA" id="ARBA00012438"/>
    </source>
</evidence>
<keyword evidence="8" id="KW-0418">Kinase</keyword>
<dbReference type="Pfam" id="PF13493">
    <property type="entry name" value="DUF4118"/>
    <property type="match status" value="1"/>
</dbReference>
<evidence type="ECO:0000256" key="10">
    <source>
        <dbReference type="ARBA" id="ARBA00022989"/>
    </source>
</evidence>
<dbReference type="EMBL" id="SMKZ01000003">
    <property type="protein sequence ID" value="TDE14378.1"/>
    <property type="molecule type" value="Genomic_DNA"/>
</dbReference>
<dbReference type="SUPFAM" id="SSF55874">
    <property type="entry name" value="ATPase domain of HSP90 chaperone/DNA topoisomerase II/histidine kinase"/>
    <property type="match status" value="1"/>
</dbReference>
<evidence type="ECO:0000256" key="7">
    <source>
        <dbReference type="ARBA" id="ARBA00022741"/>
    </source>
</evidence>
<accession>A0A4V2Z3X4</accession>
<dbReference type="CDD" id="cd16917">
    <property type="entry name" value="HATPase_UhpB-NarQ-NarX-like"/>
    <property type="match status" value="1"/>
</dbReference>
<evidence type="ECO:0000256" key="12">
    <source>
        <dbReference type="ARBA" id="ARBA00023136"/>
    </source>
</evidence>
<organism evidence="16 17">
    <name type="scientific">Jiangella asiatica</name>
    <dbReference type="NCBI Taxonomy" id="2530372"/>
    <lineage>
        <taxon>Bacteria</taxon>
        <taxon>Bacillati</taxon>
        <taxon>Actinomycetota</taxon>
        <taxon>Actinomycetes</taxon>
        <taxon>Jiangellales</taxon>
        <taxon>Jiangellaceae</taxon>
        <taxon>Jiangella</taxon>
    </lineage>
</organism>
<keyword evidence="9" id="KW-0067">ATP-binding</keyword>
<comment type="subcellular location">
    <subcellularLocation>
        <location evidence="2">Membrane</location>
        <topology evidence="2">Multi-pass membrane protein</topology>
    </subcellularLocation>
</comment>
<dbReference type="SUPFAM" id="SSF55781">
    <property type="entry name" value="GAF domain-like"/>
    <property type="match status" value="2"/>
</dbReference>
<reference evidence="16 17" key="1">
    <citation type="submission" date="2019-03" db="EMBL/GenBank/DDBJ databases">
        <title>Draft genome sequences of novel Actinobacteria.</title>
        <authorList>
            <person name="Sahin N."/>
            <person name="Ay H."/>
            <person name="Saygin H."/>
        </authorList>
    </citation>
    <scope>NUCLEOTIDE SEQUENCE [LARGE SCALE GENOMIC DNA]</scope>
    <source>
        <strain evidence="16 17">5K138</strain>
    </source>
</reference>
<dbReference type="GO" id="GO:0000155">
    <property type="term" value="F:phosphorelay sensor kinase activity"/>
    <property type="evidence" value="ECO:0007669"/>
    <property type="project" value="InterPro"/>
</dbReference>
<feature type="domain" description="GAF" evidence="14">
    <location>
        <begin position="314"/>
        <end position="461"/>
    </location>
</feature>
<keyword evidence="4" id="KW-0597">Phosphoprotein</keyword>
<evidence type="ECO:0000256" key="4">
    <source>
        <dbReference type="ARBA" id="ARBA00022553"/>
    </source>
</evidence>
<feature type="transmembrane region" description="Helical" evidence="13">
    <location>
        <begin position="21"/>
        <end position="43"/>
    </location>
</feature>
<keyword evidence="10 13" id="KW-1133">Transmembrane helix</keyword>
<dbReference type="InParanoid" id="A0A4V2Z3X4"/>
<evidence type="ECO:0000256" key="9">
    <source>
        <dbReference type="ARBA" id="ARBA00022840"/>
    </source>
</evidence>
<evidence type="ECO:0000313" key="16">
    <source>
        <dbReference type="EMBL" id="TDE14378.1"/>
    </source>
</evidence>
<evidence type="ECO:0000256" key="13">
    <source>
        <dbReference type="SAM" id="Phobius"/>
    </source>
</evidence>
<dbReference type="Gene3D" id="1.20.120.620">
    <property type="entry name" value="Backbone structure of the membrane domain of e. Coli histidine kinase receptor kdpd"/>
    <property type="match status" value="1"/>
</dbReference>
<dbReference type="GO" id="GO:0016020">
    <property type="term" value="C:membrane"/>
    <property type="evidence" value="ECO:0007669"/>
    <property type="project" value="UniProtKB-SubCell"/>
</dbReference>
<protein>
    <recommendedName>
        <fullName evidence="3">histidine kinase</fullName>
        <ecNumber evidence="3">2.7.13.3</ecNumber>
    </recommendedName>
</protein>
<comment type="catalytic activity">
    <reaction evidence="1">
        <text>ATP + protein L-histidine = ADP + protein N-phospho-L-histidine.</text>
        <dbReference type="EC" id="2.7.13.3"/>
    </reaction>
</comment>
<comment type="caution">
    <text evidence="16">The sequence shown here is derived from an EMBL/GenBank/DDBJ whole genome shotgun (WGS) entry which is preliminary data.</text>
</comment>
<dbReference type="InterPro" id="IPR038318">
    <property type="entry name" value="KdpD_sf"/>
</dbReference>
<dbReference type="GO" id="GO:0005524">
    <property type="term" value="F:ATP binding"/>
    <property type="evidence" value="ECO:0007669"/>
    <property type="project" value="UniProtKB-KW"/>
</dbReference>
<dbReference type="InterPro" id="IPR050482">
    <property type="entry name" value="Sensor_HK_TwoCompSys"/>
</dbReference>
<evidence type="ECO:0000256" key="8">
    <source>
        <dbReference type="ARBA" id="ARBA00022777"/>
    </source>
</evidence>
<keyword evidence="6 13" id="KW-0812">Transmembrane</keyword>
<dbReference type="SMART" id="SM00065">
    <property type="entry name" value="GAF"/>
    <property type="match status" value="2"/>
</dbReference>
<dbReference type="OrthoDB" id="5242012at2"/>
<dbReference type="EC" id="2.7.13.3" evidence="3"/>
<dbReference type="PANTHER" id="PTHR24421:SF10">
    <property type="entry name" value="NITRATE_NITRITE SENSOR PROTEIN NARQ"/>
    <property type="match status" value="1"/>
</dbReference>
<dbReference type="Gene3D" id="3.30.450.40">
    <property type="match status" value="2"/>
</dbReference>
<proteinExistence type="predicted"/>
<sequence length="672" mass="71251">MWWRPENSRGRVPLTGSPLRRWVAGAVVGVALVAAMTGLIWLVDPNPPFTGLLVLYLLAVLPVAIWWGAGPALVASVSSTFAFVLVFDPPRPGRLAAVTLGVFTATSIVVADLAAGLRRSARESERLAGEQSALRRVATLVAEGVPAADLFEAVTREVGLLWDADLVRMERYEPDGTAAGVAAWGRSAPHQDVDVRIPPGEVSVARDVRRAGGPVRIEGFDGVRGSVATEARTLGIRVSIGCPVVVGGELWGVIAVSSRSPKSFPPDTETRVARFTELVATAITNAESRAELRRIADEQAALRRVATLAARGGDPSPVFAAVADEVMSLFGADCTSILRFEDDGTATYLAARGWRDPGLRRPGTRRPSDQPATIEAVRRTRRPARLSYAGLADDDLPPSLRGEGIRSGVAGPILVEGRLWGIIGVASRGAPIAADTEERMIAFTEIVATAIANTESRAQLAASRARVIATADATRRRLERDLHDGAQQRLVSLALELRNTQAEVPNTLPALSGDLGRMADDLTEVLDELRELSRGIHPAILSESGLGPALRTLARRSAVPVELSLRLAKRYADPVEVAAYYVVSEALTNTAKHANATHAEIVAEERDGTLRLLVRDDGVGGTDLTDGTGLAGLSDRVEALGGTFRITSPAGGGTRIQVSLPLSARDGQGTSW</sequence>
<evidence type="ECO:0000259" key="14">
    <source>
        <dbReference type="SMART" id="SM00065"/>
    </source>
</evidence>
<evidence type="ECO:0000256" key="6">
    <source>
        <dbReference type="ARBA" id="ARBA00022692"/>
    </source>
</evidence>
<evidence type="ECO:0000259" key="15">
    <source>
        <dbReference type="SMART" id="SM00387"/>
    </source>
</evidence>
<dbReference type="GO" id="GO:0046983">
    <property type="term" value="F:protein dimerization activity"/>
    <property type="evidence" value="ECO:0007669"/>
    <property type="project" value="InterPro"/>
</dbReference>
<feature type="domain" description="GAF" evidence="14">
    <location>
        <begin position="146"/>
        <end position="293"/>
    </location>
</feature>
<keyword evidence="7" id="KW-0547">Nucleotide-binding</keyword>
<dbReference type="Pfam" id="PF02518">
    <property type="entry name" value="HATPase_c"/>
    <property type="match status" value="1"/>
</dbReference>
<keyword evidence="17" id="KW-1185">Reference proteome</keyword>
<keyword evidence="5" id="KW-0808">Transferase</keyword>
<evidence type="ECO:0000256" key="2">
    <source>
        <dbReference type="ARBA" id="ARBA00004141"/>
    </source>
</evidence>
<dbReference type="Pfam" id="PF01590">
    <property type="entry name" value="GAF"/>
    <property type="match status" value="2"/>
</dbReference>
<dbReference type="InterPro" id="IPR003594">
    <property type="entry name" value="HATPase_dom"/>
</dbReference>
<evidence type="ECO:0000256" key="11">
    <source>
        <dbReference type="ARBA" id="ARBA00023012"/>
    </source>
</evidence>
<keyword evidence="12 13" id="KW-0472">Membrane</keyword>
<dbReference type="SMART" id="SM00387">
    <property type="entry name" value="HATPase_c"/>
    <property type="match status" value="1"/>
</dbReference>
<evidence type="ECO:0000313" key="17">
    <source>
        <dbReference type="Proteomes" id="UP000294739"/>
    </source>
</evidence>
<dbReference type="Proteomes" id="UP000294739">
    <property type="component" value="Unassembled WGS sequence"/>
</dbReference>
<dbReference type="PANTHER" id="PTHR24421">
    <property type="entry name" value="NITRATE/NITRITE SENSOR PROTEIN NARX-RELATED"/>
    <property type="match status" value="1"/>
</dbReference>
<dbReference type="InterPro" id="IPR036890">
    <property type="entry name" value="HATPase_C_sf"/>
</dbReference>
<feature type="domain" description="Histidine kinase/HSP90-like ATPase" evidence="15">
    <location>
        <begin position="574"/>
        <end position="664"/>
    </location>
</feature>
<evidence type="ECO:0000256" key="5">
    <source>
        <dbReference type="ARBA" id="ARBA00022679"/>
    </source>
</evidence>
<dbReference type="Gene3D" id="1.20.5.1930">
    <property type="match status" value="1"/>
</dbReference>
<dbReference type="Pfam" id="PF07730">
    <property type="entry name" value="HisKA_3"/>
    <property type="match status" value="1"/>
</dbReference>
<name>A0A4V2Z3X4_9ACTN</name>
<dbReference type="InterPro" id="IPR003018">
    <property type="entry name" value="GAF"/>
</dbReference>
<dbReference type="InterPro" id="IPR011712">
    <property type="entry name" value="Sig_transdc_His_kin_sub3_dim/P"/>
</dbReference>
<dbReference type="InterPro" id="IPR025201">
    <property type="entry name" value="KdpD_TM"/>
</dbReference>